<dbReference type="Gene3D" id="2.60.120.620">
    <property type="entry name" value="q2cbj1_9rhob like domain"/>
    <property type="match status" value="1"/>
</dbReference>
<comment type="caution">
    <text evidence="1">The sequence shown here is derived from an EMBL/GenBank/DDBJ whole genome shotgun (WGS) entry which is preliminary data.</text>
</comment>
<evidence type="ECO:0000313" key="1">
    <source>
        <dbReference type="EMBL" id="SDP49709.1"/>
    </source>
</evidence>
<reference evidence="1 2" key="1">
    <citation type="submission" date="2016-10" db="EMBL/GenBank/DDBJ databases">
        <authorList>
            <person name="Varghese N."/>
            <person name="Submissions S."/>
        </authorList>
    </citation>
    <scope>NUCLEOTIDE SEQUENCE [LARGE SCALE GENOMIC DNA]</scope>
    <source>
        <strain evidence="1 2">CGMCC 1.6497</strain>
    </source>
</reference>
<proteinExistence type="predicted"/>
<dbReference type="RefSeq" id="WP_210184050.1">
    <property type="nucleotide sequence ID" value="NZ_FNJC01000004.1"/>
</dbReference>
<sequence length="220" mass="24919">MTISSQAIIDSMLASIESSKRTDEPYRHWYLTDCLPAAAAEDIVHLPFPAPALDGVSGKRELHNATRTYFDAENMAKFPVCKAFNEAFQADQLTHALADHFGTNLNGSYLRVEYAQDIDGFWLEPHTDLGVKVFTMLLYMSREPSHANLGTDIYDNDKKHLGRSPFQSNSAMIFVPSDNTYHGFESRPIEGVRKSVIINYVTNEWRAREQLAYPETPIKQ</sequence>
<gene>
    <name evidence="1" type="ORF">SAMN04488061_3185</name>
</gene>
<evidence type="ECO:0008006" key="3">
    <source>
        <dbReference type="Google" id="ProtNLM"/>
    </source>
</evidence>
<name>A0A1H0T6R8_9HYPH</name>
<accession>A0A1H0T6R8</accession>
<dbReference type="Proteomes" id="UP000198795">
    <property type="component" value="Unassembled WGS sequence"/>
</dbReference>
<keyword evidence="2" id="KW-1185">Reference proteome</keyword>
<organism evidence="1 2">
    <name type="scientific">Filomicrobium insigne</name>
    <dbReference type="NCBI Taxonomy" id="418854"/>
    <lineage>
        <taxon>Bacteria</taxon>
        <taxon>Pseudomonadati</taxon>
        <taxon>Pseudomonadota</taxon>
        <taxon>Alphaproteobacteria</taxon>
        <taxon>Hyphomicrobiales</taxon>
        <taxon>Hyphomicrobiaceae</taxon>
        <taxon>Filomicrobium</taxon>
    </lineage>
</organism>
<dbReference type="EMBL" id="FNJC01000004">
    <property type="protein sequence ID" value="SDP49709.1"/>
    <property type="molecule type" value="Genomic_DNA"/>
</dbReference>
<protein>
    <recommendedName>
        <fullName evidence="3">2OG-Fe(II) oxygenase</fullName>
    </recommendedName>
</protein>
<evidence type="ECO:0000313" key="2">
    <source>
        <dbReference type="Proteomes" id="UP000198795"/>
    </source>
</evidence>